<feature type="region of interest" description="Disordered" evidence="1">
    <location>
        <begin position="637"/>
        <end position="694"/>
    </location>
</feature>
<dbReference type="EMBL" id="FN655033">
    <property type="protein sequence ID" value="CBY37677.1"/>
    <property type="molecule type" value="Genomic_DNA"/>
</dbReference>
<accession>E4YQD2</accession>
<feature type="compositionally biased region" description="Basic and acidic residues" evidence="1">
    <location>
        <begin position="201"/>
        <end position="231"/>
    </location>
</feature>
<proteinExistence type="predicted"/>
<feature type="compositionally biased region" description="Polar residues" evidence="1">
    <location>
        <begin position="669"/>
        <end position="694"/>
    </location>
</feature>
<feature type="region of interest" description="Disordered" evidence="1">
    <location>
        <begin position="268"/>
        <end position="291"/>
    </location>
</feature>
<dbReference type="AlphaFoldDB" id="E4YQD2"/>
<dbReference type="Proteomes" id="UP000011014">
    <property type="component" value="Unassembled WGS sequence"/>
</dbReference>
<protein>
    <submittedName>
        <fullName evidence="2">Uncharacterized protein</fullName>
    </submittedName>
</protein>
<feature type="compositionally biased region" description="Basic and acidic residues" evidence="1">
    <location>
        <begin position="337"/>
        <end position="360"/>
    </location>
</feature>
<sequence>MPVYSEDLSATANPAASLNQANLISQKTNEHWTDNAADMQFEEMFSFQATIAANQQGSLLESIPPLTSFQNLNQQPTGQQFYNQNQFQVCYEKNTNQPFSCAAQNGMMVSDAFQQAFSSAENKISDDMTGIVRSDQLKTHTMTVIKSNHGGVMSLANNFDGFNERTLNEDLSSNGNALAPLNSNQLAELNNQPQLSQKSNNVKDDDAIKSQEKQDEKGYRNDPTSQKKEKYGFATRRILENQDDELFPSFPDRPNTARFINENAAFSSASIPQNHRQSRVHSRKRNYERESANREIEIGPNDRQTKLEERLRLAKEATQRSAMIEKAREEQIAVKEARLKKNREENNIKRKEEEHREQQEQQKQQQMEQRKLQEQRLKARKTLIVEPDEFILEEVNPHAPGSDVFNTATLTNLEDVQIIEGGFEEIDESRFVYMPEQQIQDYAGPSHIQPQSLIYDHSTFEIQGIPAELNKDSQNVTVIEEVEDEPAWKNDGLIKTQIMQEAFAWTEKANKFSTRKTIPREKLREERYSSQTDFAFMAFMRHVITHAMKSFNYPRMNSNNMLLWDLARDLKQSEDDKHEKFKENMKIMSKLLSMSNGKHQNTIFTDLVMFVQEKFKNGGKLEREAFFDEMTVQQKEEAKNRRARKVVKPGKVKKRGAKKLGRPRKNKSKISIAQEDQTASLNAQTPPVNTLTLQ</sequence>
<organism evidence="2">
    <name type="scientific">Oikopleura dioica</name>
    <name type="common">Tunicate</name>
    <dbReference type="NCBI Taxonomy" id="34765"/>
    <lineage>
        <taxon>Eukaryota</taxon>
        <taxon>Metazoa</taxon>
        <taxon>Chordata</taxon>
        <taxon>Tunicata</taxon>
        <taxon>Appendicularia</taxon>
        <taxon>Copelata</taxon>
        <taxon>Oikopleuridae</taxon>
        <taxon>Oikopleura</taxon>
    </lineage>
</organism>
<feature type="compositionally biased region" description="Basic residues" evidence="1">
    <location>
        <begin position="641"/>
        <end position="668"/>
    </location>
</feature>
<name>E4YQD2_OIKDI</name>
<evidence type="ECO:0000256" key="1">
    <source>
        <dbReference type="SAM" id="MobiDB-lite"/>
    </source>
</evidence>
<feature type="compositionally biased region" description="Polar residues" evidence="1">
    <location>
        <begin position="191"/>
        <end position="200"/>
    </location>
</feature>
<feature type="region of interest" description="Disordered" evidence="1">
    <location>
        <begin position="191"/>
        <end position="231"/>
    </location>
</feature>
<feature type="region of interest" description="Disordered" evidence="1">
    <location>
        <begin position="337"/>
        <end position="374"/>
    </location>
</feature>
<reference evidence="2" key="1">
    <citation type="journal article" date="2010" name="Science">
        <title>Plasticity of animal genome architecture unmasked by rapid evolution of a pelagic tunicate.</title>
        <authorList>
            <person name="Denoeud F."/>
            <person name="Henriet S."/>
            <person name="Mungpakdee S."/>
            <person name="Aury J.M."/>
            <person name="Da Silva C."/>
            <person name="Brinkmann H."/>
            <person name="Mikhaleva J."/>
            <person name="Olsen L.C."/>
            <person name="Jubin C."/>
            <person name="Canestro C."/>
            <person name="Bouquet J.M."/>
            <person name="Danks G."/>
            <person name="Poulain J."/>
            <person name="Campsteijn C."/>
            <person name="Adamski M."/>
            <person name="Cross I."/>
            <person name="Yadetie F."/>
            <person name="Muffato M."/>
            <person name="Louis A."/>
            <person name="Butcher S."/>
            <person name="Tsagkogeorga G."/>
            <person name="Konrad A."/>
            <person name="Singh S."/>
            <person name="Jensen M.F."/>
            <person name="Cong E.H."/>
            <person name="Eikeseth-Otteraa H."/>
            <person name="Noel B."/>
            <person name="Anthouard V."/>
            <person name="Porcel B.M."/>
            <person name="Kachouri-Lafond R."/>
            <person name="Nishino A."/>
            <person name="Ugolini M."/>
            <person name="Chourrout P."/>
            <person name="Nishida H."/>
            <person name="Aasland R."/>
            <person name="Huzurbazar S."/>
            <person name="Westhof E."/>
            <person name="Delsuc F."/>
            <person name="Lehrach H."/>
            <person name="Reinhardt R."/>
            <person name="Weissenbach J."/>
            <person name="Roy S.W."/>
            <person name="Artiguenave F."/>
            <person name="Postlethwait J.H."/>
            <person name="Manak J.R."/>
            <person name="Thompson E.M."/>
            <person name="Jaillon O."/>
            <person name="Du Pasquier L."/>
            <person name="Boudinot P."/>
            <person name="Liberles D.A."/>
            <person name="Volff J.N."/>
            <person name="Philippe H."/>
            <person name="Lenhard B."/>
            <person name="Roest Crollius H."/>
            <person name="Wincker P."/>
            <person name="Chourrout D."/>
        </authorList>
    </citation>
    <scope>NUCLEOTIDE SEQUENCE [LARGE SCALE GENOMIC DNA]</scope>
</reference>
<evidence type="ECO:0000313" key="2">
    <source>
        <dbReference type="EMBL" id="CBY37677.1"/>
    </source>
</evidence>
<gene>
    <name evidence="2" type="ORF">GSOID_T00031159001</name>
</gene>